<dbReference type="PATRIC" id="fig|1423820.4.peg.805"/>
<evidence type="ECO:0000256" key="1">
    <source>
        <dbReference type="ARBA" id="ARBA00008857"/>
    </source>
</evidence>
<protein>
    <recommendedName>
        <fullName evidence="5">Tyr recombinase domain-containing protein</fullName>
    </recommendedName>
</protein>
<dbReference type="Proteomes" id="UP000051291">
    <property type="component" value="Unassembled WGS sequence"/>
</dbReference>
<feature type="domain" description="Tyr recombinase" evidence="5">
    <location>
        <begin position="177"/>
        <end position="377"/>
    </location>
</feature>
<dbReference type="CDD" id="cd01189">
    <property type="entry name" value="INT_ICEBs1_C_like"/>
    <property type="match status" value="1"/>
</dbReference>
<dbReference type="PANTHER" id="PTHR30349">
    <property type="entry name" value="PHAGE INTEGRASE-RELATED"/>
    <property type="match status" value="1"/>
</dbReference>
<dbReference type="GO" id="GO:0006310">
    <property type="term" value="P:DNA recombination"/>
    <property type="evidence" value="ECO:0007669"/>
    <property type="project" value="UniProtKB-KW"/>
</dbReference>
<dbReference type="InterPro" id="IPR011010">
    <property type="entry name" value="DNA_brk_join_enz"/>
</dbReference>
<evidence type="ECO:0000256" key="3">
    <source>
        <dbReference type="ARBA" id="ARBA00023125"/>
    </source>
</evidence>
<dbReference type="PROSITE" id="PS51898">
    <property type="entry name" value="TYR_RECOMBINASE"/>
    <property type="match status" value="1"/>
</dbReference>
<proteinExistence type="inferred from homology"/>
<dbReference type="InterPro" id="IPR028259">
    <property type="entry name" value="AP2-like_int_N"/>
</dbReference>
<dbReference type="STRING" id="1423820.FC64_GL000788"/>
<dbReference type="GO" id="GO:0003677">
    <property type="term" value="F:DNA binding"/>
    <property type="evidence" value="ECO:0007669"/>
    <property type="project" value="UniProtKB-KW"/>
</dbReference>
<evidence type="ECO:0000259" key="5">
    <source>
        <dbReference type="PROSITE" id="PS51898"/>
    </source>
</evidence>
<dbReference type="Pfam" id="PF14659">
    <property type="entry name" value="Phage_int_SAM_3"/>
    <property type="match status" value="1"/>
</dbReference>
<dbReference type="PANTHER" id="PTHR30349:SF64">
    <property type="entry name" value="PROPHAGE INTEGRASE INTD-RELATED"/>
    <property type="match status" value="1"/>
</dbReference>
<keyword evidence="2" id="KW-0229">DNA integration</keyword>
<evidence type="ECO:0000256" key="2">
    <source>
        <dbReference type="ARBA" id="ARBA00022908"/>
    </source>
</evidence>
<organism evidence="6 7">
    <name type="scientific">Ligilactobacillus araffinosus DSM 20653</name>
    <dbReference type="NCBI Taxonomy" id="1423820"/>
    <lineage>
        <taxon>Bacteria</taxon>
        <taxon>Bacillati</taxon>
        <taxon>Bacillota</taxon>
        <taxon>Bacilli</taxon>
        <taxon>Lactobacillales</taxon>
        <taxon>Lactobacillaceae</taxon>
        <taxon>Ligilactobacillus</taxon>
    </lineage>
</organism>
<dbReference type="InterPro" id="IPR050090">
    <property type="entry name" value="Tyrosine_recombinase_XerCD"/>
</dbReference>
<dbReference type="InterPro" id="IPR004107">
    <property type="entry name" value="Integrase_SAM-like_N"/>
</dbReference>
<dbReference type="Pfam" id="PF00589">
    <property type="entry name" value="Phage_integrase"/>
    <property type="match status" value="1"/>
</dbReference>
<dbReference type="InterPro" id="IPR013762">
    <property type="entry name" value="Integrase-like_cat_sf"/>
</dbReference>
<dbReference type="Gene3D" id="1.10.150.130">
    <property type="match status" value="1"/>
</dbReference>
<accession>A0A0R1ZC84</accession>
<dbReference type="SUPFAM" id="SSF56349">
    <property type="entry name" value="DNA breaking-rejoining enzymes"/>
    <property type="match status" value="1"/>
</dbReference>
<dbReference type="EMBL" id="AYYZ01000025">
    <property type="protein sequence ID" value="KRM52359.1"/>
    <property type="molecule type" value="Genomic_DNA"/>
</dbReference>
<dbReference type="Gene3D" id="1.10.443.10">
    <property type="entry name" value="Intergrase catalytic core"/>
    <property type="match status" value="1"/>
</dbReference>
<dbReference type="AlphaFoldDB" id="A0A0R1ZC84"/>
<dbReference type="RefSeq" id="WP_057906716.1">
    <property type="nucleotide sequence ID" value="NZ_AYYZ01000025.1"/>
</dbReference>
<evidence type="ECO:0000256" key="4">
    <source>
        <dbReference type="ARBA" id="ARBA00023172"/>
    </source>
</evidence>
<evidence type="ECO:0000313" key="6">
    <source>
        <dbReference type="EMBL" id="KRM52359.1"/>
    </source>
</evidence>
<comment type="similarity">
    <text evidence="1">Belongs to the 'phage' integrase family.</text>
</comment>
<dbReference type="Pfam" id="PF14657">
    <property type="entry name" value="Arm-DNA-bind_4"/>
    <property type="match status" value="1"/>
</dbReference>
<dbReference type="InterPro" id="IPR010998">
    <property type="entry name" value="Integrase_recombinase_N"/>
</dbReference>
<keyword evidence="4" id="KW-0233">DNA recombination</keyword>
<gene>
    <name evidence="6" type="ORF">FC64_GL000788</name>
</gene>
<evidence type="ECO:0000313" key="7">
    <source>
        <dbReference type="Proteomes" id="UP000051291"/>
    </source>
</evidence>
<reference evidence="6 7" key="1">
    <citation type="journal article" date="2015" name="Genome Announc.">
        <title>Expanding the biotechnology potential of lactobacilli through comparative genomics of 213 strains and associated genera.</title>
        <authorList>
            <person name="Sun Z."/>
            <person name="Harris H.M."/>
            <person name="McCann A."/>
            <person name="Guo C."/>
            <person name="Argimon S."/>
            <person name="Zhang W."/>
            <person name="Yang X."/>
            <person name="Jeffery I.B."/>
            <person name="Cooney J.C."/>
            <person name="Kagawa T.F."/>
            <person name="Liu W."/>
            <person name="Song Y."/>
            <person name="Salvetti E."/>
            <person name="Wrobel A."/>
            <person name="Rasinkangas P."/>
            <person name="Parkhill J."/>
            <person name="Rea M.C."/>
            <person name="O'Sullivan O."/>
            <person name="Ritari J."/>
            <person name="Douillard F.P."/>
            <person name="Paul Ross R."/>
            <person name="Yang R."/>
            <person name="Briner A.E."/>
            <person name="Felis G.E."/>
            <person name="de Vos W.M."/>
            <person name="Barrangou R."/>
            <person name="Klaenhammer T.R."/>
            <person name="Caufield P.W."/>
            <person name="Cui Y."/>
            <person name="Zhang H."/>
            <person name="O'Toole P.W."/>
        </authorList>
    </citation>
    <scope>NUCLEOTIDE SEQUENCE [LARGE SCALE GENOMIC DNA]</scope>
    <source>
        <strain evidence="6 7">DSM 20653</strain>
    </source>
</reference>
<name>A0A0R1ZC84_9LACO</name>
<dbReference type="GO" id="GO:0015074">
    <property type="term" value="P:DNA integration"/>
    <property type="evidence" value="ECO:0007669"/>
    <property type="project" value="UniProtKB-KW"/>
</dbReference>
<comment type="caution">
    <text evidence="6">The sequence shown here is derived from an EMBL/GenBank/DDBJ whole genome shotgun (WGS) entry which is preliminary data.</text>
</comment>
<sequence length="385" mass="44775">MKITKYKTNSGLVRYQVFDYLGLDLYGKKRNIRKKGFKTAKEAREYIKKVRKDFAITSNVFTQSNNLGVNTFDDLFNLWYESYKHTVKPITAQAKLLKYNAQIKPKIGKLQLFKITPIVCQKLVNDLADKYNAYSAYVIIVNKPLKYAVKLGLISSNPLNAVIFPKPTVKKRYIHQKLNNIFNRKQLKTFLAIAKQVNYQYYCFFRILAFTGLRPAEALALTFKDINKDKHTLTVNKVTYFNSETRKVELSTPKNKSSNRVISIDDDTINIINTYRNKLIQANKREITDDSFIFLNAKGNLYQSANLESWLITVYRYCPKDLPVLTSHNFRKTHASLLLESGANLKYIQKRLGHSNIQTTMNIYTKVNHDMETNNFNTFINFIKD</sequence>
<keyword evidence="3" id="KW-0238">DNA-binding</keyword>
<keyword evidence="7" id="KW-1185">Reference proteome</keyword>
<dbReference type="InterPro" id="IPR002104">
    <property type="entry name" value="Integrase_catalytic"/>
</dbReference>